<evidence type="ECO:0000256" key="2">
    <source>
        <dbReference type="ARBA" id="ARBA00005254"/>
    </source>
</evidence>
<evidence type="ECO:0000256" key="10">
    <source>
        <dbReference type="ARBA" id="ARBA00042182"/>
    </source>
</evidence>
<comment type="similarity">
    <text evidence="2 13">Belongs to the enoyl-CoA hydratase/isomerase family.</text>
</comment>
<dbReference type="GO" id="GO:0005829">
    <property type="term" value="C:cytosol"/>
    <property type="evidence" value="ECO:0007669"/>
    <property type="project" value="UniProtKB-SubCell"/>
</dbReference>
<dbReference type="Pfam" id="PF00378">
    <property type="entry name" value="ECH_1"/>
    <property type="match status" value="1"/>
</dbReference>
<evidence type="ECO:0000256" key="13">
    <source>
        <dbReference type="RuleBase" id="RU003707"/>
    </source>
</evidence>
<keyword evidence="15" id="KW-1185">Reference proteome</keyword>
<evidence type="ECO:0000256" key="12">
    <source>
        <dbReference type="ARBA" id="ARBA00056546"/>
    </source>
</evidence>
<evidence type="ECO:0000256" key="4">
    <source>
        <dbReference type="ARBA" id="ARBA00023239"/>
    </source>
</evidence>
<dbReference type="Proteomes" id="UP000285301">
    <property type="component" value="Unassembled WGS sequence"/>
</dbReference>
<keyword evidence="3" id="KW-0963">Cytoplasm</keyword>
<evidence type="ECO:0000256" key="3">
    <source>
        <dbReference type="ARBA" id="ARBA00022490"/>
    </source>
</evidence>
<organism evidence="14 15">
    <name type="scientific">Dinothrombium tinctorium</name>
    <dbReference type="NCBI Taxonomy" id="1965070"/>
    <lineage>
        <taxon>Eukaryota</taxon>
        <taxon>Metazoa</taxon>
        <taxon>Ecdysozoa</taxon>
        <taxon>Arthropoda</taxon>
        <taxon>Chelicerata</taxon>
        <taxon>Arachnida</taxon>
        <taxon>Acari</taxon>
        <taxon>Acariformes</taxon>
        <taxon>Trombidiformes</taxon>
        <taxon>Prostigmata</taxon>
        <taxon>Anystina</taxon>
        <taxon>Parasitengona</taxon>
        <taxon>Trombidioidea</taxon>
        <taxon>Trombidiidae</taxon>
        <taxon>Dinothrombium</taxon>
    </lineage>
</organism>
<dbReference type="PROSITE" id="PS00166">
    <property type="entry name" value="ENOYL_COA_HYDRATASE"/>
    <property type="match status" value="1"/>
</dbReference>
<evidence type="ECO:0000256" key="8">
    <source>
        <dbReference type="ARBA" id="ARBA00039903"/>
    </source>
</evidence>
<reference evidence="14 15" key="1">
    <citation type="journal article" date="2018" name="Gigascience">
        <title>Genomes of trombidid mites reveal novel predicted allergens and laterally-transferred genes associated with secondary metabolism.</title>
        <authorList>
            <person name="Dong X."/>
            <person name="Chaisiri K."/>
            <person name="Xia D."/>
            <person name="Armstrong S.D."/>
            <person name="Fang Y."/>
            <person name="Donnelly M.J."/>
            <person name="Kadowaki T."/>
            <person name="McGarry J.W."/>
            <person name="Darby A.C."/>
            <person name="Makepeace B.L."/>
        </authorList>
    </citation>
    <scope>NUCLEOTIDE SEQUENCE [LARGE SCALE GENOMIC DNA]</scope>
    <source>
        <strain evidence="14">UoL-WK</strain>
    </source>
</reference>
<dbReference type="PANTHER" id="PTHR11941:SF27">
    <property type="entry name" value="ETHYLMALONYL-COA DECARBOXYLASE"/>
    <property type="match status" value="1"/>
</dbReference>
<dbReference type="PANTHER" id="PTHR11941">
    <property type="entry name" value="ENOYL-COA HYDRATASE-RELATED"/>
    <property type="match status" value="1"/>
</dbReference>
<evidence type="ECO:0000313" key="14">
    <source>
        <dbReference type="EMBL" id="RWS16836.1"/>
    </source>
</evidence>
<keyword evidence="4" id="KW-0456">Lyase</keyword>
<evidence type="ECO:0000256" key="11">
    <source>
        <dbReference type="ARBA" id="ARBA00047446"/>
    </source>
</evidence>
<evidence type="ECO:0000256" key="9">
    <source>
        <dbReference type="ARBA" id="ARBA00042052"/>
    </source>
</evidence>
<evidence type="ECO:0000256" key="7">
    <source>
        <dbReference type="ARBA" id="ARBA00038883"/>
    </source>
</evidence>
<dbReference type="Gene3D" id="3.90.226.10">
    <property type="entry name" value="2-enoyl-CoA Hydratase, Chain A, domain 1"/>
    <property type="match status" value="1"/>
</dbReference>
<evidence type="ECO:0000256" key="6">
    <source>
        <dbReference type="ARBA" id="ARBA00036541"/>
    </source>
</evidence>
<comment type="catalytic activity">
    <reaction evidence="6">
        <text>(2R)-ethylmalonyl-CoA + H(+) = butanoyl-CoA + CO2</text>
        <dbReference type="Rhea" id="RHEA:59540"/>
        <dbReference type="ChEBI" id="CHEBI:15378"/>
        <dbReference type="ChEBI" id="CHEBI:16526"/>
        <dbReference type="ChEBI" id="CHEBI:57371"/>
        <dbReference type="ChEBI" id="CHEBI:85316"/>
        <dbReference type="EC" id="4.1.1.94"/>
    </reaction>
    <physiologicalReaction direction="left-to-right" evidence="6">
        <dbReference type="Rhea" id="RHEA:59541"/>
    </physiologicalReaction>
</comment>
<accession>A0A443RNG8</accession>
<comment type="catalytic activity">
    <reaction evidence="5">
        <text>(2S)-ethylmalonyl-CoA + H(+) = butanoyl-CoA + CO2</text>
        <dbReference type="Rhea" id="RHEA:32131"/>
        <dbReference type="ChEBI" id="CHEBI:15378"/>
        <dbReference type="ChEBI" id="CHEBI:16526"/>
        <dbReference type="ChEBI" id="CHEBI:57371"/>
        <dbReference type="ChEBI" id="CHEBI:60909"/>
        <dbReference type="EC" id="4.1.1.94"/>
    </reaction>
    <physiologicalReaction direction="left-to-right" evidence="5">
        <dbReference type="Rhea" id="RHEA:32132"/>
    </physiologicalReaction>
</comment>
<evidence type="ECO:0000313" key="15">
    <source>
        <dbReference type="Proteomes" id="UP000285301"/>
    </source>
</evidence>
<evidence type="ECO:0000256" key="1">
    <source>
        <dbReference type="ARBA" id="ARBA00004514"/>
    </source>
</evidence>
<dbReference type="OrthoDB" id="448450at2759"/>
<name>A0A443RNG8_9ACAR</name>
<dbReference type="STRING" id="1965070.A0A443RNG8"/>
<gene>
    <name evidence="14" type="ORF">B4U79_09425</name>
</gene>
<evidence type="ECO:0000256" key="5">
    <source>
        <dbReference type="ARBA" id="ARBA00036343"/>
    </source>
</evidence>
<dbReference type="GO" id="GO:0006635">
    <property type="term" value="P:fatty acid beta-oxidation"/>
    <property type="evidence" value="ECO:0007669"/>
    <property type="project" value="TreeGrafter"/>
</dbReference>
<dbReference type="GO" id="GO:0004492">
    <property type="term" value="F:methyl/ethyl malonyl-CoA decarboxylase activity"/>
    <property type="evidence" value="ECO:0007669"/>
    <property type="project" value="UniProtKB-EC"/>
</dbReference>
<dbReference type="InterPro" id="IPR001753">
    <property type="entry name" value="Enoyl-CoA_hydra/iso"/>
</dbReference>
<dbReference type="CDD" id="cd06558">
    <property type="entry name" value="crotonase-like"/>
    <property type="match status" value="1"/>
</dbReference>
<sequence>MENNVSHSSEEAAIASICENFRTHQSGCFVLDKDDASGVATLTICNPTRKNAISGSMMVQLRDTITQLEQWQQGKAVIIYGAEGSFCSGGDMNTVRQITTTEGGRQMSILMQYNLKRLQNLHLLTVALIQGKAIGGGAELTTACDFRLMTKRAQLGFVHVRMGITPGWGGGSRLVKLLGPSLALDLLTSGKQLNGDEAKRIGLVNDVLDCDENDIDDVLLKCKQWLQQYVKGAPETIRAIKAIVVSAMDNTLPDALKKELEIFLTVWGGPMHRNALSQNLKHR</sequence>
<comment type="catalytic activity">
    <reaction evidence="11">
        <text>(S)-methylmalonyl-CoA + H(+) = propanoyl-CoA + CO2</text>
        <dbReference type="Rhea" id="RHEA:61340"/>
        <dbReference type="ChEBI" id="CHEBI:15378"/>
        <dbReference type="ChEBI" id="CHEBI:16526"/>
        <dbReference type="ChEBI" id="CHEBI:57327"/>
        <dbReference type="ChEBI" id="CHEBI:57392"/>
        <dbReference type="EC" id="4.1.1.94"/>
    </reaction>
    <physiologicalReaction direction="left-to-right" evidence="11">
        <dbReference type="Rhea" id="RHEA:61341"/>
    </physiologicalReaction>
</comment>
<comment type="subcellular location">
    <subcellularLocation>
        <location evidence="1">Cytoplasm</location>
        <location evidence="1">Cytosol</location>
    </subcellularLocation>
</comment>
<dbReference type="EC" id="4.1.1.94" evidence="7"/>
<proteinExistence type="inferred from homology"/>
<dbReference type="InterPro" id="IPR029045">
    <property type="entry name" value="ClpP/crotonase-like_dom_sf"/>
</dbReference>
<comment type="function">
    <text evidence="12">Decarboxylates ethylmalonyl-CoA, a potentially toxic metabolite, to form butyryl-CoA, suggesting it might be involved in metabolite proofreading. Acts preferentially on (S)-ethylmalonyl-CoA but also has some activity on the (R)-isomer. Also has methylmalonyl-CoA decarboxylase activity at lower level.</text>
</comment>
<dbReference type="SUPFAM" id="SSF52096">
    <property type="entry name" value="ClpP/crotonase"/>
    <property type="match status" value="1"/>
</dbReference>
<dbReference type="FunFam" id="3.90.226.10:FF:000109">
    <property type="entry name" value="Enoyl-CoA hydratase, putative"/>
    <property type="match status" value="1"/>
</dbReference>
<comment type="caution">
    <text evidence="14">The sequence shown here is derived from an EMBL/GenBank/DDBJ whole genome shotgun (WGS) entry which is preliminary data.</text>
</comment>
<dbReference type="AlphaFoldDB" id="A0A443RNG8"/>
<protein>
    <recommendedName>
        <fullName evidence="8">Ethylmalonyl-CoA decarboxylase</fullName>
        <ecNumber evidence="7">4.1.1.94</ecNumber>
    </recommendedName>
    <alternativeName>
        <fullName evidence="10">Enoyl-CoA hydratase domain-containing protein 1</fullName>
    </alternativeName>
    <alternativeName>
        <fullName evidence="9">Methylmalonyl-CoA decarboxylase</fullName>
    </alternativeName>
</protein>
<dbReference type="EMBL" id="NCKU01000159">
    <property type="protein sequence ID" value="RWS16836.1"/>
    <property type="molecule type" value="Genomic_DNA"/>
</dbReference>
<dbReference type="InterPro" id="IPR018376">
    <property type="entry name" value="Enoyl-CoA_hyd/isom_CS"/>
</dbReference>